<name>A0A6A3AQN9_HIBSY</name>
<proteinExistence type="predicted"/>
<dbReference type="InterPro" id="IPR024078">
    <property type="entry name" value="LmbE-like_dom_sf"/>
</dbReference>
<keyword evidence="1" id="KW-0547">Nucleotide-binding</keyword>
<accession>A0A6A3AQN9</accession>
<sequence length="266" mass="29349">MVPQNSGSDLTASSLRLDSSGGDDVDKLIINEIFEVALNEIKSSPLILFVKDIEKSIAGNTDIYTALKSKLENLPTNIVVIGSHTQMDNHKEKSHPGSLLFPKFGSNQTVLLDLAFPRSPSNNTPDVSLPVQDNLVDFMKGDEALLLDWKQQLERDIETLKEQANFVSIRSLLSQSKLPESDLFYCPCVGDKLIGSISVHKNIGILDFEASNLFYHGGFGRVWNHGLLANIIEEEVYVLVIDEIITFDSYGVSGHCNHGDVHRGVV</sequence>
<evidence type="ECO:0000256" key="1">
    <source>
        <dbReference type="ARBA" id="ARBA00022741"/>
    </source>
</evidence>
<protein>
    <submittedName>
        <fullName evidence="3">Uncharacterized protein</fullName>
    </submittedName>
</protein>
<dbReference type="PANTHER" id="PTHR45644">
    <property type="entry name" value="AAA ATPASE, PUTATIVE (AFU_ORTHOLOGUE AFUA_2G12920)-RELATED-RELATED"/>
    <property type="match status" value="1"/>
</dbReference>
<dbReference type="EMBL" id="VEPZ02000966">
    <property type="protein sequence ID" value="KAE8707010.1"/>
    <property type="molecule type" value="Genomic_DNA"/>
</dbReference>
<gene>
    <name evidence="3" type="ORF">F3Y22_tig00110387pilonHSYRG00591</name>
</gene>
<evidence type="ECO:0000313" key="4">
    <source>
        <dbReference type="Proteomes" id="UP000436088"/>
    </source>
</evidence>
<comment type="caution">
    <text evidence="3">The sequence shown here is derived from an EMBL/GenBank/DDBJ whole genome shotgun (WGS) entry which is preliminary data.</text>
</comment>
<dbReference type="Proteomes" id="UP000436088">
    <property type="component" value="Unassembled WGS sequence"/>
</dbReference>
<dbReference type="GO" id="GO:0005524">
    <property type="term" value="F:ATP binding"/>
    <property type="evidence" value="ECO:0007669"/>
    <property type="project" value="UniProtKB-KW"/>
</dbReference>
<dbReference type="PANTHER" id="PTHR45644:SF73">
    <property type="entry name" value="AAA-TYPE ATPASE FAMILY PROTEIN"/>
    <property type="match status" value="1"/>
</dbReference>
<dbReference type="SUPFAM" id="SSF102588">
    <property type="entry name" value="LmbE-like"/>
    <property type="match status" value="1"/>
</dbReference>
<organism evidence="3 4">
    <name type="scientific">Hibiscus syriacus</name>
    <name type="common">Rose of Sharon</name>
    <dbReference type="NCBI Taxonomy" id="106335"/>
    <lineage>
        <taxon>Eukaryota</taxon>
        <taxon>Viridiplantae</taxon>
        <taxon>Streptophyta</taxon>
        <taxon>Embryophyta</taxon>
        <taxon>Tracheophyta</taxon>
        <taxon>Spermatophyta</taxon>
        <taxon>Magnoliopsida</taxon>
        <taxon>eudicotyledons</taxon>
        <taxon>Gunneridae</taxon>
        <taxon>Pentapetalae</taxon>
        <taxon>rosids</taxon>
        <taxon>malvids</taxon>
        <taxon>Malvales</taxon>
        <taxon>Malvaceae</taxon>
        <taxon>Malvoideae</taxon>
        <taxon>Hibiscus</taxon>
    </lineage>
</organism>
<dbReference type="AlphaFoldDB" id="A0A6A3AQN9"/>
<reference evidence="3" key="1">
    <citation type="submission" date="2019-09" db="EMBL/GenBank/DDBJ databases">
        <title>Draft genome information of white flower Hibiscus syriacus.</title>
        <authorList>
            <person name="Kim Y.-M."/>
        </authorList>
    </citation>
    <scope>NUCLEOTIDE SEQUENCE [LARGE SCALE GENOMIC DNA]</scope>
    <source>
        <strain evidence="3">YM2019G1</strain>
    </source>
</reference>
<dbReference type="GO" id="GO:0005741">
    <property type="term" value="C:mitochondrial outer membrane"/>
    <property type="evidence" value="ECO:0007669"/>
    <property type="project" value="TreeGrafter"/>
</dbReference>
<dbReference type="InterPro" id="IPR051701">
    <property type="entry name" value="Mito_OM_Translocase_MSP1"/>
</dbReference>
<keyword evidence="2" id="KW-0067">ATP-binding</keyword>
<evidence type="ECO:0000313" key="3">
    <source>
        <dbReference type="EMBL" id="KAE8707010.1"/>
    </source>
</evidence>
<keyword evidence="4" id="KW-1185">Reference proteome</keyword>
<evidence type="ECO:0000256" key="2">
    <source>
        <dbReference type="ARBA" id="ARBA00022840"/>
    </source>
</evidence>